<accession>A0ABT4TQJ0</accession>
<protein>
    <submittedName>
        <fullName evidence="3">Uncharacterized protein</fullName>
    </submittedName>
</protein>
<evidence type="ECO:0000256" key="2">
    <source>
        <dbReference type="SAM" id="Phobius"/>
    </source>
</evidence>
<evidence type="ECO:0000256" key="1">
    <source>
        <dbReference type="SAM" id="MobiDB-lite"/>
    </source>
</evidence>
<feature type="transmembrane region" description="Helical" evidence="2">
    <location>
        <begin position="7"/>
        <end position="30"/>
    </location>
</feature>
<name>A0ABT4TQJ0_9ACTN</name>
<keyword evidence="4" id="KW-1185">Reference proteome</keyword>
<evidence type="ECO:0000313" key="3">
    <source>
        <dbReference type="EMBL" id="MDA2806954.1"/>
    </source>
</evidence>
<evidence type="ECO:0000313" key="4">
    <source>
        <dbReference type="Proteomes" id="UP001165685"/>
    </source>
</evidence>
<reference evidence="3" key="1">
    <citation type="submission" date="2023-01" db="EMBL/GenBank/DDBJ databases">
        <title>Draft genome sequence of Nocardiopsis sp. LSu2-4 isolated from halophytes.</title>
        <authorList>
            <person name="Duangmal K."/>
            <person name="Chantavorakit T."/>
        </authorList>
    </citation>
    <scope>NUCLEOTIDE SEQUENCE</scope>
    <source>
        <strain evidence="3">LSu2-4</strain>
    </source>
</reference>
<keyword evidence="2" id="KW-0472">Membrane</keyword>
<proteinExistence type="predicted"/>
<dbReference type="EMBL" id="JAQFWP010000044">
    <property type="protein sequence ID" value="MDA2806954.1"/>
    <property type="molecule type" value="Genomic_DNA"/>
</dbReference>
<feature type="transmembrane region" description="Helical" evidence="2">
    <location>
        <begin position="42"/>
        <end position="62"/>
    </location>
</feature>
<organism evidence="3 4">
    <name type="scientific">Nocardiopsis suaedae</name>
    <dbReference type="NCBI Taxonomy" id="3018444"/>
    <lineage>
        <taxon>Bacteria</taxon>
        <taxon>Bacillati</taxon>
        <taxon>Actinomycetota</taxon>
        <taxon>Actinomycetes</taxon>
        <taxon>Streptosporangiales</taxon>
        <taxon>Nocardiopsidaceae</taxon>
        <taxon>Nocardiopsis</taxon>
    </lineage>
</organism>
<gene>
    <name evidence="3" type="ORF">O4U47_20785</name>
</gene>
<dbReference type="RefSeq" id="WP_270679586.1">
    <property type="nucleotide sequence ID" value="NZ_JAQFWP010000044.1"/>
</dbReference>
<dbReference type="Proteomes" id="UP001165685">
    <property type="component" value="Unassembled WGS sequence"/>
</dbReference>
<comment type="caution">
    <text evidence="3">The sequence shown here is derived from an EMBL/GenBank/DDBJ whole genome shotgun (WGS) entry which is preliminary data.</text>
</comment>
<sequence length="98" mass="10327">MITAARVILHILQAICLGFAVIGTIAIIVASDDPGPNDHLMIGSFTMFGLLAIAFSPTLWSIPPVERKGGRNALAPQAPAQQHYNAPVPPQGPYRGQG</sequence>
<keyword evidence="2" id="KW-1133">Transmembrane helix</keyword>
<feature type="region of interest" description="Disordered" evidence="1">
    <location>
        <begin position="71"/>
        <end position="98"/>
    </location>
</feature>
<keyword evidence="2" id="KW-0812">Transmembrane</keyword>